<dbReference type="EMBL" id="JAGSOH010000008">
    <property type="protein sequence ID" value="MBR7825735.1"/>
    <property type="molecule type" value="Genomic_DNA"/>
</dbReference>
<evidence type="ECO:0000313" key="2">
    <source>
        <dbReference type="Proteomes" id="UP000676325"/>
    </source>
</evidence>
<dbReference type="InterPro" id="IPR006311">
    <property type="entry name" value="TAT_signal"/>
</dbReference>
<accession>A0A941IEY2</accession>
<sequence>MNASRRRVTRAVLSAVLVAGTAGGLGVVGAGGASASSPCSGTLVWGPTPFYGEGAYSNTVVAYVDTYWDGSSNCEVAYKNVFVGQPTRMDLTIWTNYGSTDDPGYWSYYAGPVSEPGAGSCVWEEVDMWDPSGHEIAQEYDNSPHSCG</sequence>
<protein>
    <recommendedName>
        <fullName evidence="3">Spore-associated protein A</fullName>
    </recommendedName>
</protein>
<dbReference type="Proteomes" id="UP000676325">
    <property type="component" value="Unassembled WGS sequence"/>
</dbReference>
<dbReference type="AlphaFoldDB" id="A0A941IEY2"/>
<dbReference type="PROSITE" id="PS51318">
    <property type="entry name" value="TAT"/>
    <property type="match status" value="1"/>
</dbReference>
<dbReference type="RefSeq" id="WP_212516887.1">
    <property type="nucleotide sequence ID" value="NZ_JAGSOH010000008.1"/>
</dbReference>
<name>A0A941IEY2_9ACTN</name>
<evidence type="ECO:0000313" key="1">
    <source>
        <dbReference type="EMBL" id="MBR7825735.1"/>
    </source>
</evidence>
<reference evidence="1" key="1">
    <citation type="submission" date="2021-04" db="EMBL/GenBank/DDBJ databases">
        <title>Genome based classification of Actinospica acidithermotolerans sp. nov., an actinobacterium isolated from an Indonesian hot spring.</title>
        <authorList>
            <person name="Kusuma A.B."/>
            <person name="Putra K.E."/>
            <person name="Nafisah S."/>
            <person name="Loh J."/>
            <person name="Nouioui I."/>
            <person name="Goodfellow M."/>
        </authorList>
    </citation>
    <scope>NUCLEOTIDE SEQUENCE</scope>
    <source>
        <strain evidence="1">MGRD01-02</strain>
    </source>
</reference>
<proteinExistence type="predicted"/>
<organism evidence="1 2">
    <name type="scientific">Actinospica acidithermotolerans</name>
    <dbReference type="NCBI Taxonomy" id="2828514"/>
    <lineage>
        <taxon>Bacteria</taxon>
        <taxon>Bacillati</taxon>
        <taxon>Actinomycetota</taxon>
        <taxon>Actinomycetes</taxon>
        <taxon>Catenulisporales</taxon>
        <taxon>Actinospicaceae</taxon>
        <taxon>Actinospica</taxon>
    </lineage>
</organism>
<comment type="caution">
    <text evidence="1">The sequence shown here is derived from an EMBL/GenBank/DDBJ whole genome shotgun (WGS) entry which is preliminary data.</text>
</comment>
<evidence type="ECO:0008006" key="3">
    <source>
        <dbReference type="Google" id="ProtNLM"/>
    </source>
</evidence>
<keyword evidence="2" id="KW-1185">Reference proteome</keyword>
<gene>
    <name evidence="1" type="ORF">KDK95_05405</name>
</gene>